<dbReference type="CDD" id="cd02042">
    <property type="entry name" value="ParAB_family"/>
    <property type="match status" value="1"/>
</dbReference>
<evidence type="ECO:0000313" key="2">
    <source>
        <dbReference type="EMBL" id="ABC67439.1"/>
    </source>
</evidence>
<protein>
    <recommendedName>
        <fullName evidence="1">AAA domain-containing protein</fullName>
    </recommendedName>
</protein>
<accession>Q2LEM6</accession>
<name>Q2LEM6_9ACTN</name>
<organism evidence="2">
    <name type="scientific">Streptomyces sp. FR1</name>
    <dbReference type="NCBI Taxonomy" id="349971"/>
    <lineage>
        <taxon>Bacteria</taxon>
        <taxon>Bacillati</taxon>
        <taxon>Actinomycetota</taxon>
        <taxon>Actinomycetes</taxon>
        <taxon>Kitasatosporales</taxon>
        <taxon>Streptomycetaceae</taxon>
        <taxon>Streptomyces</taxon>
    </lineage>
</organism>
<dbReference type="InterPro" id="IPR027417">
    <property type="entry name" value="P-loop_NTPase"/>
</dbReference>
<gene>
    <name evidence="2" type="ORF">pFRL1.51</name>
</gene>
<proteinExistence type="predicted"/>
<sequence>MDTVANYSEKGGVGKTSNSAGMVAEAAERGLNVLAVDLDPRATLTEELGVKDPRFTLNDLLYIDPEADTPPGDPAELIHDAIVRAGDGWPSNVWVLPSERPLGRRETDSTMFEARLRRALEGLDGEIDLVVMDVPPRAGGKLATCALIAAKKVLIPATLTADGRLGAEQALRTIRFVSSPGSGMNENLEIAGVVRSILPKKDDMRAVNHFVNQQLVETFGDKVLDSLTADEGQYPGIVSYSVREECRVACAPITSAPGREAKKLRGWYGQLLDHVVTQKGA</sequence>
<reference evidence="2" key="1">
    <citation type="journal article" date="2006" name="Appl. Environ. Microbiol.">
        <title>Diversity of telomere palindromic sequences and replication genes among Streptomyces linear plasmids.</title>
        <authorList>
            <person name="Zhang R."/>
            <person name="Yang Y."/>
            <person name="Fang P."/>
            <person name="Jiang C."/>
            <person name="Xu L."/>
            <person name="Zhu Y."/>
            <person name="Shen M."/>
            <person name="Xia H."/>
            <person name="Zhao J."/>
            <person name="Chen T."/>
            <person name="Qin Z."/>
        </authorList>
    </citation>
    <scope>NUCLEOTIDE SEQUENCE</scope>
    <source>
        <strain evidence="2">FR1</strain>
        <plasmid evidence="2">pFRL1</plasmid>
    </source>
</reference>
<dbReference type="InterPro" id="IPR025669">
    <property type="entry name" value="AAA_dom"/>
</dbReference>
<dbReference type="AlphaFoldDB" id="Q2LEM6"/>
<dbReference type="EMBL" id="DQ322651">
    <property type="protein sequence ID" value="ABC67439.1"/>
    <property type="molecule type" value="Genomic_DNA"/>
</dbReference>
<keyword evidence="2" id="KW-0614">Plasmid</keyword>
<evidence type="ECO:0000259" key="1">
    <source>
        <dbReference type="Pfam" id="PF13614"/>
    </source>
</evidence>
<dbReference type="SUPFAM" id="SSF52540">
    <property type="entry name" value="P-loop containing nucleoside triphosphate hydrolases"/>
    <property type="match status" value="1"/>
</dbReference>
<dbReference type="RefSeq" id="WP_012477080.1">
    <property type="nucleotide sequence ID" value="NC_010851.1"/>
</dbReference>
<dbReference type="PANTHER" id="PTHR13696">
    <property type="entry name" value="P-LOOP CONTAINING NUCLEOSIDE TRIPHOSPHATE HYDROLASE"/>
    <property type="match status" value="1"/>
</dbReference>
<dbReference type="InterPro" id="IPR050678">
    <property type="entry name" value="DNA_Partitioning_ATPase"/>
</dbReference>
<geneLocation type="plasmid" evidence="2">
    <name>pFRL1</name>
</geneLocation>
<dbReference type="Pfam" id="PF13614">
    <property type="entry name" value="AAA_31"/>
    <property type="match status" value="1"/>
</dbReference>
<dbReference type="Gene3D" id="3.40.50.300">
    <property type="entry name" value="P-loop containing nucleotide triphosphate hydrolases"/>
    <property type="match status" value="1"/>
</dbReference>
<feature type="domain" description="AAA" evidence="1">
    <location>
        <begin position="3"/>
        <end position="190"/>
    </location>
</feature>
<dbReference type="PANTHER" id="PTHR13696:SF99">
    <property type="entry name" value="COBYRINIC ACID AC-DIAMIDE SYNTHASE"/>
    <property type="match status" value="1"/>
</dbReference>